<dbReference type="Pfam" id="PF06161">
    <property type="entry name" value="DUF975"/>
    <property type="match status" value="1"/>
</dbReference>
<dbReference type="HOGENOM" id="CLU_045673_3_1_9"/>
<dbReference type="AlphaFoldDB" id="F0EG20"/>
<protein>
    <recommendedName>
        <fullName evidence="4">Integral membrane protein</fullName>
    </recommendedName>
</protein>
<feature type="transmembrane region" description="Helical" evidence="1">
    <location>
        <begin position="232"/>
        <end position="257"/>
    </location>
</feature>
<evidence type="ECO:0008006" key="4">
    <source>
        <dbReference type="Google" id="ProtNLM"/>
    </source>
</evidence>
<feature type="transmembrane region" description="Helical" evidence="1">
    <location>
        <begin position="178"/>
        <end position="201"/>
    </location>
</feature>
<reference evidence="2 3" key="1">
    <citation type="submission" date="2011-01" db="EMBL/GenBank/DDBJ databases">
        <authorList>
            <person name="Muzny D."/>
            <person name="Qin X."/>
            <person name="Deng J."/>
            <person name="Jiang H."/>
            <person name="Liu Y."/>
            <person name="Qu J."/>
            <person name="Song X.-Z."/>
            <person name="Zhang L."/>
            <person name="Thornton R."/>
            <person name="Coyle M."/>
            <person name="Francisco L."/>
            <person name="Jackson L."/>
            <person name="Javaid M."/>
            <person name="Korchina V."/>
            <person name="Kovar C."/>
            <person name="Mata R."/>
            <person name="Mathew T."/>
            <person name="Ngo R."/>
            <person name="Nguyen L."/>
            <person name="Nguyen N."/>
            <person name="Okwuonu G."/>
            <person name="Ongeri F."/>
            <person name="Pham C."/>
            <person name="Simmons D."/>
            <person name="Wilczek-Boney K."/>
            <person name="Hale W."/>
            <person name="Jakkamsetti A."/>
            <person name="Pham P."/>
            <person name="Ruth R."/>
            <person name="San Lucas F."/>
            <person name="Warren J."/>
            <person name="Zhang J."/>
            <person name="Zhao Z."/>
            <person name="Zhou C."/>
            <person name="Zhu D."/>
            <person name="Lee S."/>
            <person name="Bess C."/>
            <person name="Blankenburg K."/>
            <person name="Forbes L."/>
            <person name="Fu Q."/>
            <person name="Gubbala S."/>
            <person name="Hirani K."/>
            <person name="Jayaseelan J.C."/>
            <person name="Lara F."/>
            <person name="Munidasa M."/>
            <person name="Palculict T."/>
            <person name="Patil S."/>
            <person name="Pu L.-L."/>
            <person name="Saada N."/>
            <person name="Tang L."/>
            <person name="Weissenberger G."/>
            <person name="Zhu Y."/>
            <person name="Hemphill L."/>
            <person name="Shang Y."/>
            <person name="Youmans B."/>
            <person name="Ayvaz T."/>
            <person name="Ross M."/>
            <person name="Santibanez J."/>
            <person name="Aqrawi P."/>
            <person name="Gross S."/>
            <person name="Joshi V."/>
            <person name="Fowler G."/>
            <person name="Nazareth L."/>
            <person name="Reid J."/>
            <person name="Worley K."/>
            <person name="Petrosino J."/>
            <person name="Highlander S."/>
            <person name="Gibbs R."/>
        </authorList>
    </citation>
    <scope>NUCLEOTIDE SEQUENCE [LARGE SCALE GENOMIC DNA]</scope>
    <source>
        <strain evidence="2 3">ATCC 12755</strain>
    </source>
</reference>
<feature type="transmembrane region" description="Helical" evidence="1">
    <location>
        <begin position="119"/>
        <end position="140"/>
    </location>
</feature>
<evidence type="ECO:0000313" key="3">
    <source>
        <dbReference type="Proteomes" id="UP000004835"/>
    </source>
</evidence>
<keyword evidence="1" id="KW-0812">Transmembrane</keyword>
<comment type="caution">
    <text evidence="2">The sequence shown here is derived from an EMBL/GenBank/DDBJ whole genome shotgun (WGS) entry which is preliminary data.</text>
</comment>
<feature type="transmembrane region" description="Helical" evidence="1">
    <location>
        <begin position="152"/>
        <end position="172"/>
    </location>
</feature>
<dbReference type="PANTHER" id="PTHR40076:SF1">
    <property type="entry name" value="MEMBRANE PROTEIN"/>
    <property type="match status" value="1"/>
</dbReference>
<name>F0EG20_ENTCA</name>
<dbReference type="InterPro" id="IPR010380">
    <property type="entry name" value="DUF975"/>
</dbReference>
<dbReference type="Proteomes" id="UP000004835">
    <property type="component" value="Unassembled WGS sequence"/>
</dbReference>
<gene>
    <name evidence="2" type="ORF">HMPREF9087_0117</name>
</gene>
<evidence type="ECO:0000313" key="2">
    <source>
        <dbReference type="EMBL" id="EGC70740.1"/>
    </source>
</evidence>
<evidence type="ECO:0000256" key="1">
    <source>
        <dbReference type="SAM" id="Phobius"/>
    </source>
</evidence>
<keyword evidence="1" id="KW-0472">Membrane</keyword>
<sequence length="278" mass="30772">MQGSLKKLRVFSPSYAKHLLLFFEDLAKVCYHVIYIVGRFFEMKSNRELKAEAKAILRGRWKDSVLMCIVPTLISIAIALVIIVLAVIPLYQSGMFNDLGSTDAVNSAGGSGGGSGGGLISGLFSALFGAGISWTFLDILRGKKQSIQPFSDVFRGFSGAFVLGIIVIYILSTIFTTLWTFLFIIPGIIKAYSYSQAYFVFYDTYEETGMRPDFLSCITGSRHLMKGYKGQLFILDLSFIGWHILAIMTAGIGYLWLTPYISATKAAFYDNLPKRALT</sequence>
<dbReference type="EMBL" id="AEWT01000002">
    <property type="protein sequence ID" value="EGC70740.1"/>
    <property type="molecule type" value="Genomic_DNA"/>
</dbReference>
<proteinExistence type="predicted"/>
<feature type="transmembrane region" description="Helical" evidence="1">
    <location>
        <begin position="64"/>
        <end position="91"/>
    </location>
</feature>
<accession>F0EG20</accession>
<keyword evidence="1" id="KW-1133">Transmembrane helix</keyword>
<organism evidence="2 3">
    <name type="scientific">Enterococcus casseliflavus ATCC 12755</name>
    <dbReference type="NCBI Taxonomy" id="888066"/>
    <lineage>
        <taxon>Bacteria</taxon>
        <taxon>Bacillati</taxon>
        <taxon>Bacillota</taxon>
        <taxon>Bacilli</taxon>
        <taxon>Lactobacillales</taxon>
        <taxon>Enterococcaceae</taxon>
        <taxon>Enterococcus</taxon>
    </lineage>
</organism>
<dbReference type="PANTHER" id="PTHR40076">
    <property type="entry name" value="MEMBRANE PROTEIN-RELATED"/>
    <property type="match status" value="1"/>
</dbReference>